<evidence type="ECO:0000313" key="5">
    <source>
        <dbReference type="EMBL" id="QKV19970.1"/>
    </source>
</evidence>
<dbReference type="InterPro" id="IPR000160">
    <property type="entry name" value="GGDEF_dom"/>
</dbReference>
<name>A0A6N1VGC0_9HYPH</name>
<evidence type="ECO:0000256" key="1">
    <source>
        <dbReference type="ARBA" id="ARBA00012528"/>
    </source>
</evidence>
<dbReference type="CDD" id="cd01949">
    <property type="entry name" value="GGDEF"/>
    <property type="match status" value="1"/>
</dbReference>
<evidence type="ECO:0000256" key="3">
    <source>
        <dbReference type="SAM" id="Phobius"/>
    </source>
</evidence>
<keyword evidence="3" id="KW-0812">Transmembrane</keyword>
<evidence type="ECO:0000256" key="2">
    <source>
        <dbReference type="ARBA" id="ARBA00034247"/>
    </source>
</evidence>
<feature type="transmembrane region" description="Helical" evidence="3">
    <location>
        <begin position="116"/>
        <end position="137"/>
    </location>
</feature>
<dbReference type="SUPFAM" id="SSF55073">
    <property type="entry name" value="Nucleotide cyclase"/>
    <property type="match status" value="1"/>
</dbReference>
<organism evidence="5 6">
    <name type="scientific">Oricola thermophila</name>
    <dbReference type="NCBI Taxonomy" id="2742145"/>
    <lineage>
        <taxon>Bacteria</taxon>
        <taxon>Pseudomonadati</taxon>
        <taxon>Pseudomonadota</taxon>
        <taxon>Alphaproteobacteria</taxon>
        <taxon>Hyphomicrobiales</taxon>
        <taxon>Ahrensiaceae</taxon>
        <taxon>Oricola</taxon>
    </lineage>
</organism>
<feature type="domain" description="GGDEF" evidence="4">
    <location>
        <begin position="247"/>
        <end position="378"/>
    </location>
</feature>
<protein>
    <recommendedName>
        <fullName evidence="1">diguanylate cyclase</fullName>
        <ecNumber evidence="1">2.7.7.65</ecNumber>
    </recommendedName>
</protein>
<dbReference type="InterPro" id="IPR029787">
    <property type="entry name" value="Nucleotide_cyclase"/>
</dbReference>
<gene>
    <name evidence="5" type="ORF">HTY61_16670</name>
</gene>
<feature type="transmembrane region" description="Helical" evidence="3">
    <location>
        <begin position="6"/>
        <end position="26"/>
    </location>
</feature>
<dbReference type="Gene3D" id="3.30.70.270">
    <property type="match status" value="1"/>
</dbReference>
<dbReference type="InterPro" id="IPR043128">
    <property type="entry name" value="Rev_trsase/Diguanyl_cyclase"/>
</dbReference>
<dbReference type="EMBL" id="CP054836">
    <property type="protein sequence ID" value="QKV19970.1"/>
    <property type="molecule type" value="Genomic_DNA"/>
</dbReference>
<dbReference type="GO" id="GO:0052621">
    <property type="term" value="F:diguanylate cyclase activity"/>
    <property type="evidence" value="ECO:0007669"/>
    <property type="project" value="UniProtKB-EC"/>
</dbReference>
<accession>A0A6N1VGC0</accession>
<dbReference type="RefSeq" id="WP_175277861.1">
    <property type="nucleotide sequence ID" value="NZ_CP054836.1"/>
</dbReference>
<keyword evidence="6" id="KW-1185">Reference proteome</keyword>
<dbReference type="SMART" id="SM00267">
    <property type="entry name" value="GGDEF"/>
    <property type="match status" value="1"/>
</dbReference>
<feature type="transmembrane region" description="Helical" evidence="3">
    <location>
        <begin position="190"/>
        <end position="209"/>
    </location>
</feature>
<feature type="transmembrane region" description="Helical" evidence="3">
    <location>
        <begin position="149"/>
        <end position="170"/>
    </location>
</feature>
<evidence type="ECO:0000313" key="6">
    <source>
        <dbReference type="Proteomes" id="UP000509367"/>
    </source>
</evidence>
<dbReference type="NCBIfam" id="TIGR00254">
    <property type="entry name" value="GGDEF"/>
    <property type="match status" value="1"/>
</dbReference>
<dbReference type="AlphaFoldDB" id="A0A6N1VGC0"/>
<dbReference type="InterPro" id="IPR050469">
    <property type="entry name" value="Diguanylate_Cyclase"/>
</dbReference>
<dbReference type="Proteomes" id="UP000509367">
    <property type="component" value="Chromosome"/>
</dbReference>
<dbReference type="FunFam" id="3.30.70.270:FF:000001">
    <property type="entry name" value="Diguanylate cyclase domain protein"/>
    <property type="match status" value="1"/>
</dbReference>
<keyword evidence="3" id="KW-1133">Transmembrane helix</keyword>
<evidence type="ECO:0000259" key="4">
    <source>
        <dbReference type="PROSITE" id="PS50887"/>
    </source>
</evidence>
<dbReference type="KEGG" id="orm:HTY61_16670"/>
<dbReference type="EC" id="2.7.7.65" evidence="1"/>
<dbReference type="Pfam" id="PF00990">
    <property type="entry name" value="GGDEF"/>
    <property type="match status" value="1"/>
</dbReference>
<dbReference type="PROSITE" id="PS50887">
    <property type="entry name" value="GGDEF"/>
    <property type="match status" value="1"/>
</dbReference>
<proteinExistence type="predicted"/>
<feature type="transmembrane region" description="Helical" evidence="3">
    <location>
        <begin position="38"/>
        <end position="56"/>
    </location>
</feature>
<feature type="transmembrane region" description="Helical" evidence="3">
    <location>
        <begin position="62"/>
        <end position="83"/>
    </location>
</feature>
<reference evidence="5 6" key="1">
    <citation type="submission" date="2020-06" db="EMBL/GenBank/DDBJ databases">
        <title>Oricola thermophila sp. nov. isolated from a tidal sediments.</title>
        <authorList>
            <person name="Kwon K.K."/>
            <person name="Yang S.-H."/>
            <person name="Park M.-J."/>
        </authorList>
    </citation>
    <scope>NUCLEOTIDE SEQUENCE [LARGE SCALE GENOMIC DNA]</scope>
    <source>
        <strain evidence="5 6">MEBiC13590</strain>
    </source>
</reference>
<comment type="catalytic activity">
    <reaction evidence="2">
        <text>2 GTP = 3',3'-c-di-GMP + 2 diphosphate</text>
        <dbReference type="Rhea" id="RHEA:24898"/>
        <dbReference type="ChEBI" id="CHEBI:33019"/>
        <dbReference type="ChEBI" id="CHEBI:37565"/>
        <dbReference type="ChEBI" id="CHEBI:58805"/>
        <dbReference type="EC" id="2.7.7.65"/>
    </reaction>
</comment>
<dbReference type="PANTHER" id="PTHR45138:SF9">
    <property type="entry name" value="DIGUANYLATE CYCLASE DGCM-RELATED"/>
    <property type="match status" value="1"/>
</dbReference>
<sequence>MHAHSYFQLTGTLVFAVFAVAFVLIWRHVRDTMPVRHFALAFFLGACATFADFMRASMPPVVALHVLNLLYLAMEIVFVSAVYRLYDSAVPCRFLAFLSVFGAAGLSWFILVDDNIAARLVIMNGGGALATILPAFALRQRMVRPIDRVLQAALVVIGLCIGARAGIVLLAGPGGMTNENYAQSMTALSLHFILVLSALTIAIILFVMTGMQIVKRLTRASETDPLTGVLNRRGLETRLPALAESRAGHAVVMADIDHFKHINDRFGHEAGDAVIRLFARILAGTLRESDVVVRWGGEEFLVVLRDADVPTARRFAEAVRIVFGEEAPAIVGGREVTASFGIAAWDGRQAISTISHLADKALYRAKRGGRNRVCQHAPGAAEENARAAAA</sequence>
<keyword evidence="3" id="KW-0472">Membrane</keyword>
<dbReference type="PANTHER" id="PTHR45138">
    <property type="entry name" value="REGULATORY COMPONENTS OF SENSORY TRANSDUCTION SYSTEM"/>
    <property type="match status" value="1"/>
</dbReference>
<feature type="transmembrane region" description="Helical" evidence="3">
    <location>
        <begin position="90"/>
        <end position="110"/>
    </location>
</feature>